<evidence type="ECO:0000256" key="1">
    <source>
        <dbReference type="ARBA" id="ARBA00022723"/>
    </source>
</evidence>
<dbReference type="Pfam" id="PF03352">
    <property type="entry name" value="Adenine_glyco"/>
    <property type="match status" value="1"/>
</dbReference>
<evidence type="ECO:0000256" key="3">
    <source>
        <dbReference type="ARBA" id="ARBA00022801"/>
    </source>
</evidence>
<comment type="catalytic activity">
    <reaction evidence="6">
        <text>Hydrolysis of alkylated DNA, releasing 3-methyladenine.</text>
        <dbReference type="EC" id="3.2.2.20"/>
    </reaction>
</comment>
<dbReference type="EC" id="3.2.2.20" evidence="8"/>
<dbReference type="EMBL" id="LICA01000077">
    <property type="protein sequence ID" value="KRO95679.1"/>
    <property type="molecule type" value="Genomic_DNA"/>
</dbReference>
<comment type="function">
    <text evidence="7">Hydrolysis of the deoxyribose N-glycosidic bond to excise 3-methyladenine from the damaged DNA polymer formed by alkylation lesions.</text>
</comment>
<name>A0A0R2U803_9GAMM</name>
<evidence type="ECO:0000313" key="11">
    <source>
        <dbReference type="Proteomes" id="UP000051213"/>
    </source>
</evidence>
<dbReference type="InterPro" id="IPR011257">
    <property type="entry name" value="DNA_glycosylase"/>
</dbReference>
<evidence type="ECO:0000256" key="5">
    <source>
        <dbReference type="ARBA" id="ARBA00023204"/>
    </source>
</evidence>
<accession>A0A0R2U803</accession>
<keyword evidence="4 9" id="KW-0862">Zinc</keyword>
<dbReference type="Gene3D" id="1.10.340.30">
    <property type="entry name" value="Hypothetical protein, domain 2"/>
    <property type="match status" value="1"/>
</dbReference>
<dbReference type="AlphaFoldDB" id="A0A0R2U803"/>
<sequence>MAEIVRCQWCGTDPLYRQYHDVEWGVPCRDDTKLFEFLILEGAQAGLSWITILRRRDNYRRAFAQFNVEQVAKFTADDVSRLMIDSGIIRNRLKIESAISNARLVKDIQREFGSFSDYIWSYVDHVPIVNQWSDKNDIPATTLISDRISRDMKKRGFRFFGSTICYAYMQAMGMVNDHQKDCFNCPAGS</sequence>
<dbReference type="PANTHER" id="PTHR30037">
    <property type="entry name" value="DNA-3-METHYLADENINE GLYCOSYLASE 1"/>
    <property type="match status" value="1"/>
</dbReference>
<reference evidence="10 11" key="1">
    <citation type="submission" date="2015-10" db="EMBL/GenBank/DDBJ databases">
        <title>Metagenome-Assembled Genomes uncover a global brackish microbiome.</title>
        <authorList>
            <person name="Hugerth L.W."/>
            <person name="Larsson J."/>
            <person name="Alneberg J."/>
            <person name="Lindh M.V."/>
            <person name="Legrand C."/>
            <person name="Pinhassi J."/>
            <person name="Andersson A.F."/>
        </authorList>
    </citation>
    <scope>NUCLEOTIDE SEQUENCE [LARGE SCALE GENOMIC DNA]</scope>
    <source>
        <strain evidence="10">BACL26 MAG-121220-bin70</strain>
    </source>
</reference>
<dbReference type="GO" id="GO:0008725">
    <property type="term" value="F:DNA-3-methyladenine glycosylase activity"/>
    <property type="evidence" value="ECO:0007669"/>
    <property type="project" value="UniProtKB-EC"/>
</dbReference>
<feature type="binding site" evidence="9">
    <location>
        <position position="20"/>
    </location>
    <ligand>
        <name>Zn(2+)</name>
        <dbReference type="ChEBI" id="CHEBI:29105"/>
    </ligand>
</feature>
<keyword evidence="2" id="KW-0227">DNA damage</keyword>
<evidence type="ECO:0000313" key="10">
    <source>
        <dbReference type="EMBL" id="KRO95679.1"/>
    </source>
</evidence>
<dbReference type="GO" id="GO:0046872">
    <property type="term" value="F:metal ion binding"/>
    <property type="evidence" value="ECO:0007669"/>
    <property type="project" value="UniProtKB-KW"/>
</dbReference>
<keyword evidence="1 9" id="KW-0479">Metal-binding</keyword>
<dbReference type="FunFam" id="1.10.340.30:FF:000009">
    <property type="entry name" value="DNA-3-methyladenine glycosylase I"/>
    <property type="match status" value="1"/>
</dbReference>
<comment type="caution">
    <text evidence="10">The sequence shown here is derived from an EMBL/GenBank/DDBJ whole genome shotgun (WGS) entry which is preliminary data.</text>
</comment>
<evidence type="ECO:0000256" key="6">
    <source>
        <dbReference type="ARBA" id="ARBA00052558"/>
    </source>
</evidence>
<feature type="binding site" evidence="9">
    <location>
        <position position="178"/>
    </location>
    <ligand>
        <name>Zn(2+)</name>
        <dbReference type="ChEBI" id="CHEBI:29105"/>
    </ligand>
</feature>
<organism evidence="10 11">
    <name type="scientific">SAR92 bacterium BACL26 MAG-121220-bin70</name>
    <dbReference type="NCBI Taxonomy" id="1655626"/>
    <lineage>
        <taxon>Bacteria</taxon>
        <taxon>Pseudomonadati</taxon>
        <taxon>Pseudomonadota</taxon>
        <taxon>Gammaproteobacteria</taxon>
        <taxon>Cellvibrionales</taxon>
        <taxon>Porticoccaceae</taxon>
        <taxon>SAR92 clade</taxon>
    </lineage>
</organism>
<dbReference type="InterPro" id="IPR004597">
    <property type="entry name" value="Tag"/>
</dbReference>
<gene>
    <name evidence="10" type="ORF">ABS24_00230</name>
</gene>
<evidence type="ECO:0000256" key="2">
    <source>
        <dbReference type="ARBA" id="ARBA00022763"/>
    </source>
</evidence>
<dbReference type="InterPro" id="IPR005019">
    <property type="entry name" value="Adenine_glyco"/>
</dbReference>
<protein>
    <recommendedName>
        <fullName evidence="8">DNA-3-methyladenine glycosylase I</fullName>
        <ecNumber evidence="8">3.2.2.20</ecNumber>
    </recommendedName>
</protein>
<dbReference type="Proteomes" id="UP000051213">
    <property type="component" value="Unassembled WGS sequence"/>
</dbReference>
<evidence type="ECO:0000256" key="4">
    <source>
        <dbReference type="ARBA" id="ARBA00022833"/>
    </source>
</evidence>
<dbReference type="InterPro" id="IPR052891">
    <property type="entry name" value="DNA-3mA_glycosylase"/>
</dbReference>
<feature type="binding site" evidence="9">
    <location>
        <position position="182"/>
    </location>
    <ligand>
        <name>Zn(2+)</name>
        <dbReference type="ChEBI" id="CHEBI:29105"/>
    </ligand>
</feature>
<feature type="binding site" evidence="9">
    <location>
        <position position="7"/>
    </location>
    <ligand>
        <name>Zn(2+)</name>
        <dbReference type="ChEBI" id="CHEBI:29105"/>
    </ligand>
</feature>
<proteinExistence type="predicted"/>
<dbReference type="NCBIfam" id="TIGR00624">
    <property type="entry name" value="tag"/>
    <property type="match status" value="1"/>
</dbReference>
<evidence type="ECO:0000256" key="8">
    <source>
        <dbReference type="ARBA" id="ARBA00066766"/>
    </source>
</evidence>
<dbReference type="PANTHER" id="PTHR30037:SF4">
    <property type="entry name" value="DNA-3-METHYLADENINE GLYCOSYLASE I"/>
    <property type="match status" value="1"/>
</dbReference>
<evidence type="ECO:0000256" key="7">
    <source>
        <dbReference type="ARBA" id="ARBA00057608"/>
    </source>
</evidence>
<evidence type="ECO:0000256" key="9">
    <source>
        <dbReference type="PIRSR" id="PIRSR604597-1"/>
    </source>
</evidence>
<keyword evidence="3" id="KW-0378">Hydrolase</keyword>
<dbReference type="SUPFAM" id="SSF48150">
    <property type="entry name" value="DNA-glycosylase"/>
    <property type="match status" value="1"/>
</dbReference>
<dbReference type="GO" id="GO:0006284">
    <property type="term" value="P:base-excision repair"/>
    <property type="evidence" value="ECO:0007669"/>
    <property type="project" value="InterPro"/>
</dbReference>
<keyword evidence="5" id="KW-0234">DNA repair</keyword>